<protein>
    <submittedName>
        <fullName evidence="9">Uu.00g055170.m01.CDS01</fullName>
    </submittedName>
</protein>
<dbReference type="PANTHER" id="PTHR31944:SF131">
    <property type="entry name" value="HEME-RESPONSIVE ZINC FINGER TRANSCRIPTION FACTOR HAP1"/>
    <property type="match status" value="1"/>
</dbReference>
<feature type="domain" description="Zn(2)-C6 fungal-type" evidence="8">
    <location>
        <begin position="79"/>
        <end position="109"/>
    </location>
</feature>
<dbReference type="PANTHER" id="PTHR31944">
    <property type="entry name" value="HEME-RESPONSIVE ZINC FINGER TRANSCRIPTION FACTOR HAP1"/>
    <property type="match status" value="1"/>
</dbReference>
<dbReference type="Proteomes" id="UP001295740">
    <property type="component" value="Unassembled WGS sequence"/>
</dbReference>
<evidence type="ECO:0000313" key="9">
    <source>
        <dbReference type="EMBL" id="CAJ2512502.1"/>
    </source>
</evidence>
<keyword evidence="1" id="KW-0479">Metal-binding</keyword>
<dbReference type="CDD" id="cd12148">
    <property type="entry name" value="fungal_TF_MHR"/>
    <property type="match status" value="1"/>
</dbReference>
<evidence type="ECO:0000256" key="5">
    <source>
        <dbReference type="ARBA" id="ARBA00023163"/>
    </source>
</evidence>
<keyword evidence="4" id="KW-0238">DNA-binding</keyword>
<reference evidence="9" key="1">
    <citation type="submission" date="2023-10" db="EMBL/GenBank/DDBJ databases">
        <authorList>
            <person name="Hackl T."/>
        </authorList>
    </citation>
    <scope>NUCLEOTIDE SEQUENCE</scope>
</reference>
<dbReference type="PROSITE" id="PS00463">
    <property type="entry name" value="ZN2_CY6_FUNGAL_1"/>
    <property type="match status" value="1"/>
</dbReference>
<feature type="region of interest" description="Disordered" evidence="7">
    <location>
        <begin position="1"/>
        <end position="76"/>
    </location>
</feature>
<dbReference type="GO" id="GO:0008270">
    <property type="term" value="F:zinc ion binding"/>
    <property type="evidence" value="ECO:0007669"/>
    <property type="project" value="InterPro"/>
</dbReference>
<dbReference type="Gene3D" id="4.10.240.10">
    <property type="entry name" value="Zn(2)-C6 fungal-type DNA-binding domain"/>
    <property type="match status" value="1"/>
</dbReference>
<dbReference type="EMBL" id="CAUWAG010000019">
    <property type="protein sequence ID" value="CAJ2512502.1"/>
    <property type="molecule type" value="Genomic_DNA"/>
</dbReference>
<feature type="region of interest" description="Disordered" evidence="7">
    <location>
        <begin position="205"/>
        <end position="225"/>
    </location>
</feature>
<keyword evidence="3" id="KW-0805">Transcription regulation</keyword>
<feature type="compositionally biased region" description="Low complexity" evidence="7">
    <location>
        <begin position="175"/>
        <end position="184"/>
    </location>
</feature>
<accession>A0AAI8VWQ7</accession>
<dbReference type="InterPro" id="IPR007219">
    <property type="entry name" value="XnlR_reg_dom"/>
</dbReference>
<dbReference type="GO" id="GO:0000978">
    <property type="term" value="F:RNA polymerase II cis-regulatory region sequence-specific DNA binding"/>
    <property type="evidence" value="ECO:0007669"/>
    <property type="project" value="TreeGrafter"/>
</dbReference>
<keyword evidence="2" id="KW-0862">Zinc</keyword>
<dbReference type="SMART" id="SM00906">
    <property type="entry name" value="Fungal_trans"/>
    <property type="match status" value="1"/>
</dbReference>
<evidence type="ECO:0000256" key="3">
    <source>
        <dbReference type="ARBA" id="ARBA00023015"/>
    </source>
</evidence>
<gene>
    <name evidence="9" type="ORF">KHLLAP_LOCUS12970</name>
</gene>
<dbReference type="AlphaFoldDB" id="A0AAI8VWQ7"/>
<evidence type="ECO:0000256" key="1">
    <source>
        <dbReference type="ARBA" id="ARBA00022723"/>
    </source>
</evidence>
<evidence type="ECO:0000256" key="4">
    <source>
        <dbReference type="ARBA" id="ARBA00023125"/>
    </source>
</evidence>
<dbReference type="InterPro" id="IPR036864">
    <property type="entry name" value="Zn2-C6_fun-type_DNA-bd_sf"/>
</dbReference>
<comment type="caution">
    <text evidence="9">The sequence shown here is derived from an EMBL/GenBank/DDBJ whole genome shotgun (WGS) entry which is preliminary data.</text>
</comment>
<sequence>MKNRPSRRLASSAELGDFSDPVLRPACLNHQTDASQDGLPFIHERKKHVRGNKEVTSSRTMSERPKTKTDRRRRRPALACVSCRRSKIRCDLRQPCGACVRSRHKTCTFESLDPSDPSDPSAVQSSEIGSAQVGQPKAAGASAGPDEAQLSPAASPSATHHEDTVDDEPTLASLGGTTSVGSITTVPDVNSLLQRIWELERRLDETTAHQSPAKPARPSATNPSEPILSYLAPDFHSMSKSVMSKTRYFGQSHWMNGVMHFKPVLELFERQSRDTKSETRGILAKCKALARTVKAQRVPELISKVGTNMPTREVADKLVDGYLRTTETVFRILHVPAFRRDYDLFWASPTSADPAFVLQLQLVMAIGSTIYDEHFSMRKSAVQWIHEAQYWFLGPVPKSRLTIAALQIMLLLCLAREAASVGSDLVWISIGSVMRSAIYMGLHRDPSRLPGMTRTHSELRRRLWNTILELELQSSLDSGGPPMISLENSDTNAPANLDDADLANDGDVQAILKTSDKFTDMTVALALRKSFRERLAIAQLLNDIVSKGTYEDTIRLHRQLSTSYKSLAQTFRGFVATGRQPTSFQCRFVDYIVRRYFMALHIPFCNPSVREPAFAFSRKEVVDSAVKLYCTVFPTGALGSGPLTPTAAETEVICTEGDDLASFAVCGSGFFRCILTQASFLVALEIQTQLQEDSGLGPPTTRPDLLNILRHTVSFSLARIKAGETNVKGYLFNVAIATHVDALLDGRKGQAVVEPILAAAIKTQRQCFEILGEQAGLNQTEDVDGGGQFDWDGMMATDEAWSDDMSMTNPFFDLTSIDAMLGTDIGANFMTASDPSHW</sequence>
<dbReference type="CDD" id="cd00067">
    <property type="entry name" value="GAL4"/>
    <property type="match status" value="1"/>
</dbReference>
<dbReference type="Pfam" id="PF00172">
    <property type="entry name" value="Zn_clus"/>
    <property type="match status" value="1"/>
</dbReference>
<proteinExistence type="predicted"/>
<dbReference type="PROSITE" id="PS50048">
    <property type="entry name" value="ZN2_CY6_FUNGAL_2"/>
    <property type="match status" value="1"/>
</dbReference>
<evidence type="ECO:0000259" key="8">
    <source>
        <dbReference type="PROSITE" id="PS50048"/>
    </source>
</evidence>
<dbReference type="SUPFAM" id="SSF57701">
    <property type="entry name" value="Zn2/Cys6 DNA-binding domain"/>
    <property type="match status" value="1"/>
</dbReference>
<organism evidence="9 10">
    <name type="scientific">Anthostomella pinea</name>
    <dbReference type="NCBI Taxonomy" id="933095"/>
    <lineage>
        <taxon>Eukaryota</taxon>
        <taxon>Fungi</taxon>
        <taxon>Dikarya</taxon>
        <taxon>Ascomycota</taxon>
        <taxon>Pezizomycotina</taxon>
        <taxon>Sordariomycetes</taxon>
        <taxon>Xylariomycetidae</taxon>
        <taxon>Xylariales</taxon>
        <taxon>Xylariaceae</taxon>
        <taxon>Anthostomella</taxon>
    </lineage>
</organism>
<dbReference type="Pfam" id="PF04082">
    <property type="entry name" value="Fungal_trans"/>
    <property type="match status" value="1"/>
</dbReference>
<evidence type="ECO:0000256" key="7">
    <source>
        <dbReference type="SAM" id="MobiDB-lite"/>
    </source>
</evidence>
<dbReference type="GO" id="GO:0005634">
    <property type="term" value="C:nucleus"/>
    <property type="evidence" value="ECO:0007669"/>
    <property type="project" value="TreeGrafter"/>
</dbReference>
<keyword evidence="10" id="KW-1185">Reference proteome</keyword>
<dbReference type="InterPro" id="IPR051430">
    <property type="entry name" value="Fungal_TF_Env_Response"/>
</dbReference>
<dbReference type="InterPro" id="IPR001138">
    <property type="entry name" value="Zn2Cys6_DnaBD"/>
</dbReference>
<evidence type="ECO:0000313" key="10">
    <source>
        <dbReference type="Proteomes" id="UP001295740"/>
    </source>
</evidence>
<feature type="region of interest" description="Disordered" evidence="7">
    <location>
        <begin position="108"/>
        <end position="184"/>
    </location>
</feature>
<evidence type="ECO:0000256" key="2">
    <source>
        <dbReference type="ARBA" id="ARBA00022833"/>
    </source>
</evidence>
<keyword evidence="5" id="KW-0804">Transcription</keyword>
<feature type="compositionally biased region" description="Polar residues" evidence="7">
    <location>
        <begin position="122"/>
        <end position="133"/>
    </location>
</feature>
<dbReference type="GO" id="GO:0001228">
    <property type="term" value="F:DNA-binding transcription activator activity, RNA polymerase II-specific"/>
    <property type="evidence" value="ECO:0007669"/>
    <property type="project" value="TreeGrafter"/>
</dbReference>
<evidence type="ECO:0000256" key="6">
    <source>
        <dbReference type="ARBA" id="ARBA00023242"/>
    </source>
</evidence>
<keyword evidence="6" id="KW-0539">Nucleus</keyword>
<name>A0AAI8VWQ7_9PEZI</name>
<dbReference type="SMART" id="SM00066">
    <property type="entry name" value="GAL4"/>
    <property type="match status" value="1"/>
</dbReference>
<dbReference type="GO" id="GO:0006351">
    <property type="term" value="P:DNA-templated transcription"/>
    <property type="evidence" value="ECO:0007669"/>
    <property type="project" value="InterPro"/>
</dbReference>